<evidence type="ECO:0000256" key="1">
    <source>
        <dbReference type="ARBA" id="ARBA00022670"/>
    </source>
</evidence>
<feature type="region of interest" description="Disordered" evidence="5">
    <location>
        <begin position="356"/>
        <end position="389"/>
    </location>
</feature>
<keyword evidence="2" id="KW-0479">Metal-binding</keyword>
<dbReference type="GO" id="GO:0003676">
    <property type="term" value="F:nucleic acid binding"/>
    <property type="evidence" value="ECO:0007669"/>
    <property type="project" value="InterPro"/>
</dbReference>
<dbReference type="GO" id="GO:0046872">
    <property type="term" value="F:metal ion binding"/>
    <property type="evidence" value="ECO:0007669"/>
    <property type="project" value="UniProtKB-KW"/>
</dbReference>
<reference evidence="7" key="1">
    <citation type="submission" date="2018-02" db="EMBL/GenBank/DDBJ databases">
        <authorList>
            <person name="Cohen D.B."/>
            <person name="Kent A.D."/>
        </authorList>
    </citation>
    <scope>NUCLEOTIDE SEQUENCE</scope>
</reference>
<dbReference type="Pfam" id="PF07727">
    <property type="entry name" value="RVT_2"/>
    <property type="match status" value="1"/>
</dbReference>
<proteinExistence type="predicted"/>
<dbReference type="InterPro" id="IPR054722">
    <property type="entry name" value="PolX-like_BBD"/>
</dbReference>
<dbReference type="Pfam" id="PF22936">
    <property type="entry name" value="Pol_BBD"/>
    <property type="match status" value="1"/>
</dbReference>
<dbReference type="InterPro" id="IPR039537">
    <property type="entry name" value="Retrotran_Ty1/copia-like"/>
</dbReference>
<dbReference type="SUPFAM" id="SSF56672">
    <property type="entry name" value="DNA/RNA polymerases"/>
    <property type="match status" value="1"/>
</dbReference>
<dbReference type="GO" id="GO:0004190">
    <property type="term" value="F:aspartic-type endopeptidase activity"/>
    <property type="evidence" value="ECO:0007669"/>
    <property type="project" value="UniProtKB-KW"/>
</dbReference>
<dbReference type="InterPro" id="IPR025724">
    <property type="entry name" value="GAG-pre-integrase_dom"/>
</dbReference>
<sequence length="866" mass="98823">MGNSSTSKVEGKGKVVLKMSSGKELTLNDLLHVPDIRKNLVSGSLLSKNGFQLVFESDKFLLTKSGMLVGKGYLSDDLFKMNVMTIVPINENKNKSSAYLLESSNVWHGRLGHVNFGTLHRLINLNLLPKFQIDSNHKCETCVEAKLTRTSFHSIERSSDPLELIHSDVCDLKFVQTRGGWKYFVTFIDDCTRYCYVYLLRSKDEALESFIHYKKEVENQLNKKIKVLRSDRGGEYESPFGEFCSQHGIVHQTTAPYSPQQNGVAERKNRTLKEMMNAMLISSGLPQNLWGEAILFANYILNKLPQKKLDKTPYELWKGRTPSYQFLKVWGCLAKVAVHIPKKEIFPCKSTQETNSLKRNLESTSSTSHDQELMEKRNEVEPRRSKRTKTSKTFGPDFLTFMLEDEPQSFKEAMSMPEAPLWKEAVNSEIESILQNHTWELVDLPPGCKPLGYKWIFKRKMKVDGSIDKYKARLVVKGYKQKEGVDYFDTYSPVTRITSIRMLIAIAALYNLEIHQMDVKTAFLNGELDEEIYMEQPEGFIVPGKEKKVCRLVKSLYGLKQAPKQWHEKFDNAMMSNGFRINECDKCVYVKNTTSGYVIVCLYVDDMLIMGSNNDIIKATKRMLNSKFDMKDLGVADVILGIKITRTSDGLILSQSHYIKKVLEKFGRYDDSPMKTPIDVNLHLTKNKGNDISQLEYSQIIGSLMYIMNCTRPDIAYSVNKLSRYTSNPRGRPLEGNTVSWKSSKQTCIARSTMESEFIALDKAGEEAEWLRHFLEDMPMWTKPVPPICIHCDSQSAIGRAQSYMYNGKSRHIRRRHNTVRQLLSNGIISIDYIKSKDNIAGPLTKGLSGERVNCSSRGMGLKPII</sequence>
<keyword evidence="3" id="KW-0064">Aspartyl protease</keyword>
<dbReference type="GO" id="GO:0006508">
    <property type="term" value="P:proteolysis"/>
    <property type="evidence" value="ECO:0007669"/>
    <property type="project" value="UniProtKB-KW"/>
</dbReference>
<evidence type="ECO:0000256" key="5">
    <source>
        <dbReference type="SAM" id="MobiDB-lite"/>
    </source>
</evidence>
<dbReference type="InterPro" id="IPR036397">
    <property type="entry name" value="RNaseH_sf"/>
</dbReference>
<dbReference type="Pfam" id="PF13976">
    <property type="entry name" value="gag_pre-integrs"/>
    <property type="match status" value="1"/>
</dbReference>
<evidence type="ECO:0000256" key="4">
    <source>
        <dbReference type="ARBA" id="ARBA00022801"/>
    </source>
</evidence>
<dbReference type="InterPro" id="IPR012337">
    <property type="entry name" value="RNaseH-like_sf"/>
</dbReference>
<dbReference type="SUPFAM" id="SSF53098">
    <property type="entry name" value="Ribonuclease H-like"/>
    <property type="match status" value="1"/>
</dbReference>
<feature type="domain" description="Integrase catalytic" evidence="6">
    <location>
        <begin position="157"/>
        <end position="321"/>
    </location>
</feature>
<dbReference type="Gene3D" id="3.30.420.10">
    <property type="entry name" value="Ribonuclease H-like superfamily/Ribonuclease H"/>
    <property type="match status" value="1"/>
</dbReference>
<accession>A0A2N9ILQ6</accession>
<protein>
    <recommendedName>
        <fullName evidence="6">Integrase catalytic domain-containing protein</fullName>
    </recommendedName>
</protein>
<evidence type="ECO:0000256" key="3">
    <source>
        <dbReference type="ARBA" id="ARBA00022750"/>
    </source>
</evidence>
<keyword evidence="4" id="KW-0378">Hydrolase</keyword>
<dbReference type="PANTHER" id="PTHR42648">
    <property type="entry name" value="TRANSPOSASE, PUTATIVE-RELATED"/>
    <property type="match status" value="1"/>
</dbReference>
<organism evidence="7">
    <name type="scientific">Fagus sylvatica</name>
    <name type="common">Beechnut</name>
    <dbReference type="NCBI Taxonomy" id="28930"/>
    <lineage>
        <taxon>Eukaryota</taxon>
        <taxon>Viridiplantae</taxon>
        <taxon>Streptophyta</taxon>
        <taxon>Embryophyta</taxon>
        <taxon>Tracheophyta</taxon>
        <taxon>Spermatophyta</taxon>
        <taxon>Magnoliopsida</taxon>
        <taxon>eudicotyledons</taxon>
        <taxon>Gunneridae</taxon>
        <taxon>Pentapetalae</taxon>
        <taxon>rosids</taxon>
        <taxon>fabids</taxon>
        <taxon>Fagales</taxon>
        <taxon>Fagaceae</taxon>
        <taxon>Fagus</taxon>
    </lineage>
</organism>
<dbReference type="CDD" id="cd09272">
    <property type="entry name" value="RNase_HI_RT_Ty1"/>
    <property type="match status" value="1"/>
</dbReference>
<feature type="compositionally biased region" description="Polar residues" evidence="5">
    <location>
        <begin position="356"/>
        <end position="368"/>
    </location>
</feature>
<dbReference type="InterPro" id="IPR013103">
    <property type="entry name" value="RVT_2"/>
</dbReference>
<evidence type="ECO:0000256" key="2">
    <source>
        <dbReference type="ARBA" id="ARBA00022723"/>
    </source>
</evidence>
<keyword evidence="1" id="KW-0645">Protease</keyword>
<evidence type="ECO:0000313" key="7">
    <source>
        <dbReference type="EMBL" id="SPD25029.1"/>
    </source>
</evidence>
<dbReference type="InterPro" id="IPR001584">
    <property type="entry name" value="Integrase_cat-core"/>
</dbReference>
<dbReference type="PANTHER" id="PTHR42648:SF20">
    <property type="entry name" value="RNA-DIRECTED DNA POLYMERASE"/>
    <property type="match status" value="1"/>
</dbReference>
<feature type="compositionally biased region" description="Basic and acidic residues" evidence="5">
    <location>
        <begin position="369"/>
        <end position="383"/>
    </location>
</feature>
<name>A0A2N9ILQ6_FAGSY</name>
<dbReference type="EMBL" id="OIVN01006079">
    <property type="protein sequence ID" value="SPD25029.1"/>
    <property type="molecule type" value="Genomic_DNA"/>
</dbReference>
<dbReference type="AlphaFoldDB" id="A0A2N9ILQ6"/>
<dbReference type="Pfam" id="PF00665">
    <property type="entry name" value="rve"/>
    <property type="match status" value="1"/>
</dbReference>
<dbReference type="PROSITE" id="PS50994">
    <property type="entry name" value="INTEGRASE"/>
    <property type="match status" value="1"/>
</dbReference>
<dbReference type="InterPro" id="IPR043502">
    <property type="entry name" value="DNA/RNA_pol_sf"/>
</dbReference>
<gene>
    <name evidence="7" type="ORF">FSB_LOCUS52911</name>
</gene>
<evidence type="ECO:0000259" key="6">
    <source>
        <dbReference type="PROSITE" id="PS50994"/>
    </source>
</evidence>
<dbReference type="GO" id="GO:0015074">
    <property type="term" value="P:DNA integration"/>
    <property type="evidence" value="ECO:0007669"/>
    <property type="project" value="InterPro"/>
</dbReference>